<evidence type="ECO:0000256" key="1">
    <source>
        <dbReference type="ARBA" id="ARBA00004328"/>
    </source>
</evidence>
<protein>
    <recommendedName>
        <fullName evidence="3">Nucleoprotein</fullName>
    </recommendedName>
</protein>
<reference evidence="2" key="1">
    <citation type="submission" date="2021-05" db="EMBL/GenBank/DDBJ databases">
        <authorList>
            <person name="Alioto T."/>
            <person name="Alioto T."/>
            <person name="Gomez Garrido J."/>
        </authorList>
    </citation>
    <scope>NUCLEOTIDE SEQUENCE</scope>
</reference>
<dbReference type="AlphaFoldDB" id="A0A8D9AJ85"/>
<accession>A0A8D9AJ85</accession>
<dbReference type="EMBL" id="HBUF01064145">
    <property type="protein sequence ID" value="CAG6627034.1"/>
    <property type="molecule type" value="Transcribed_RNA"/>
</dbReference>
<evidence type="ECO:0000313" key="2">
    <source>
        <dbReference type="EMBL" id="CAG6767539.1"/>
    </source>
</evidence>
<dbReference type="Pfam" id="PF03216">
    <property type="entry name" value="Rhabdo_ncap_2"/>
    <property type="match status" value="1"/>
</dbReference>
<dbReference type="InterPro" id="IPR004902">
    <property type="entry name" value="Rhabdo_ncap_2"/>
</dbReference>
<sequence>MDVMEEFRKIMERIENMDRDRILFPSEIKWSENMFHEKYVIPNKIARPSRSDIIQAARTFLHWYVGGDVGSQGKTIVRTLLFGMTLDNDNEYFVPDQLTNNTPIPVVTDVPLPDLKTYTTHPDFHPVLTLSYKCNSKVFLFQDVQIWVDELSKALDESASASAAINYIAYLALTYLRLMVKEETNTIIQVRSHLASSYKSIWKMDPVTQRRPPPPAQKFLSSGFKWYQDILAIVVKTATDPQLKSPIRTAIGNESCLQSLRYTGMGLYANFTKAIEKAGMTSEEFSKYLADNIGNIKHSLKRVSAAIEKYEDPEKNEFSFRWARIFNSNAFERVSAKNNTELNFILMIFNNDGQDVKGVKQALPSLENQIHLKRIGNALLKCLTTNTTVDVQH</sequence>
<dbReference type="EMBL" id="HBUF01573745">
    <property type="protein sequence ID" value="CAG6767539.1"/>
    <property type="molecule type" value="Transcribed_RNA"/>
</dbReference>
<dbReference type="EMBL" id="HBUF01249627">
    <property type="protein sequence ID" value="CAG6679621.1"/>
    <property type="molecule type" value="Transcribed_RNA"/>
</dbReference>
<organism evidence="2">
    <name type="scientific">Cacopsylla melanoneura</name>
    <dbReference type="NCBI Taxonomy" id="428564"/>
    <lineage>
        <taxon>Eukaryota</taxon>
        <taxon>Metazoa</taxon>
        <taxon>Ecdysozoa</taxon>
        <taxon>Arthropoda</taxon>
        <taxon>Hexapoda</taxon>
        <taxon>Insecta</taxon>
        <taxon>Pterygota</taxon>
        <taxon>Neoptera</taxon>
        <taxon>Paraneoptera</taxon>
        <taxon>Hemiptera</taxon>
        <taxon>Sternorrhyncha</taxon>
        <taxon>Psylloidea</taxon>
        <taxon>Psyllidae</taxon>
        <taxon>Psyllinae</taxon>
        <taxon>Cacopsylla</taxon>
    </lineage>
</organism>
<evidence type="ECO:0008006" key="3">
    <source>
        <dbReference type="Google" id="ProtNLM"/>
    </source>
</evidence>
<name>A0A8D9AJ85_9HEMI</name>
<comment type="subcellular location">
    <subcellularLocation>
        <location evidence="1">Virion</location>
    </subcellularLocation>
</comment>
<proteinExistence type="predicted"/>